<evidence type="ECO:0000313" key="2">
    <source>
        <dbReference type="Proteomes" id="UP000813462"/>
    </source>
</evidence>
<name>A0A978UUW1_ZIZJJ</name>
<proteinExistence type="predicted"/>
<dbReference type="AlphaFoldDB" id="A0A978UUW1"/>
<dbReference type="PANTHER" id="PTHR33735">
    <property type="entry name" value="EXPRESSED PROTEIN"/>
    <property type="match status" value="1"/>
</dbReference>
<dbReference type="OrthoDB" id="783687at2759"/>
<accession>A0A978UUW1</accession>
<reference evidence="1" key="1">
    <citation type="journal article" date="2021" name="Front. Plant Sci.">
        <title>Chromosome-Scale Genome Assembly for Chinese Sour Jujube and Insights Into Its Genome Evolution and Domestication Signature.</title>
        <authorList>
            <person name="Shen L.-Y."/>
            <person name="Luo H."/>
            <person name="Wang X.-L."/>
            <person name="Wang X.-M."/>
            <person name="Qiu X.-J."/>
            <person name="Liu H."/>
            <person name="Zhou S.-S."/>
            <person name="Jia K.-H."/>
            <person name="Nie S."/>
            <person name="Bao Y.-T."/>
            <person name="Zhang R.-G."/>
            <person name="Yun Q.-Z."/>
            <person name="Chai Y.-H."/>
            <person name="Lu J.-Y."/>
            <person name="Li Y."/>
            <person name="Zhao S.-W."/>
            <person name="Mao J.-F."/>
            <person name="Jia S.-G."/>
            <person name="Mao Y.-M."/>
        </authorList>
    </citation>
    <scope>NUCLEOTIDE SEQUENCE</scope>
    <source>
        <strain evidence="1">AT0</strain>
        <tissue evidence="1">Leaf</tissue>
    </source>
</reference>
<dbReference type="EMBL" id="JAEACU010000009">
    <property type="protein sequence ID" value="KAH7518661.1"/>
    <property type="molecule type" value="Genomic_DNA"/>
</dbReference>
<organism evidence="1 2">
    <name type="scientific">Ziziphus jujuba var. spinosa</name>
    <dbReference type="NCBI Taxonomy" id="714518"/>
    <lineage>
        <taxon>Eukaryota</taxon>
        <taxon>Viridiplantae</taxon>
        <taxon>Streptophyta</taxon>
        <taxon>Embryophyta</taxon>
        <taxon>Tracheophyta</taxon>
        <taxon>Spermatophyta</taxon>
        <taxon>Magnoliopsida</taxon>
        <taxon>eudicotyledons</taxon>
        <taxon>Gunneridae</taxon>
        <taxon>Pentapetalae</taxon>
        <taxon>rosids</taxon>
        <taxon>fabids</taxon>
        <taxon>Rosales</taxon>
        <taxon>Rhamnaceae</taxon>
        <taxon>Paliureae</taxon>
        <taxon>Ziziphus</taxon>
    </lineage>
</organism>
<dbReference type="PANTHER" id="PTHR33735:SF10">
    <property type="entry name" value="EXPRESSED PROTEIN"/>
    <property type="match status" value="1"/>
</dbReference>
<dbReference type="Proteomes" id="UP000813462">
    <property type="component" value="Unassembled WGS sequence"/>
</dbReference>
<comment type="caution">
    <text evidence="1">The sequence shown here is derived from an EMBL/GenBank/DDBJ whole genome shotgun (WGS) entry which is preliminary data.</text>
</comment>
<protein>
    <submittedName>
        <fullName evidence="1">Uncharacterized protein</fullName>
    </submittedName>
</protein>
<sequence>MWQIRSWASYKFRSMLELIRPGISAFSSSMNTVYHRNSNSSGMPMAKFGYGFPKHQGLQLFGNTTGSKTLTTFGTNMVKDGNKEQVPPPVPPKNNILYWARWVLGSILTLLLPFWKQYWGKLQRIEGKVEMVAEEVESVAEVVEKVAIKAEKVSSEAANVLPDNGKLKETALIVEHISKKAAQDAQLTLDIIHKVDALKHDFEELETLVEPVVDKIVVNHESDGK</sequence>
<evidence type="ECO:0000313" key="1">
    <source>
        <dbReference type="EMBL" id="KAH7518661.1"/>
    </source>
</evidence>
<gene>
    <name evidence="1" type="ORF">FEM48_Zijuj09G0194600</name>
</gene>